<feature type="transmembrane region" description="Helical" evidence="7">
    <location>
        <begin position="132"/>
        <end position="155"/>
    </location>
</feature>
<dbReference type="SUPFAM" id="SSF52540">
    <property type="entry name" value="P-loop containing nucleoside triphosphate hydrolases"/>
    <property type="match status" value="1"/>
</dbReference>
<keyword evidence="4 10" id="KW-0067">ATP-binding</keyword>
<keyword evidence="2 7" id="KW-0812">Transmembrane</keyword>
<evidence type="ECO:0000256" key="6">
    <source>
        <dbReference type="ARBA" id="ARBA00023136"/>
    </source>
</evidence>
<dbReference type="PANTHER" id="PTHR43394">
    <property type="entry name" value="ATP-DEPENDENT PERMEASE MDL1, MITOCHONDRIAL"/>
    <property type="match status" value="1"/>
</dbReference>
<keyword evidence="5 7" id="KW-1133">Transmembrane helix</keyword>
<evidence type="ECO:0000259" key="9">
    <source>
        <dbReference type="PROSITE" id="PS50929"/>
    </source>
</evidence>
<dbReference type="PROSITE" id="PS50929">
    <property type="entry name" value="ABC_TM1F"/>
    <property type="match status" value="1"/>
</dbReference>
<organism evidence="10 11">
    <name type="scientific">Paenibacillus haidiansis</name>
    <dbReference type="NCBI Taxonomy" id="1574488"/>
    <lineage>
        <taxon>Bacteria</taxon>
        <taxon>Bacillati</taxon>
        <taxon>Bacillota</taxon>
        <taxon>Bacilli</taxon>
        <taxon>Bacillales</taxon>
        <taxon>Paenibacillaceae</taxon>
        <taxon>Paenibacillus</taxon>
    </lineage>
</organism>
<accession>A0ABU7VS43</accession>
<evidence type="ECO:0000256" key="1">
    <source>
        <dbReference type="ARBA" id="ARBA00004651"/>
    </source>
</evidence>
<feature type="transmembrane region" description="Helical" evidence="7">
    <location>
        <begin position="269"/>
        <end position="289"/>
    </location>
</feature>
<dbReference type="PANTHER" id="PTHR43394:SF1">
    <property type="entry name" value="ATP-BINDING CASSETTE SUB-FAMILY B MEMBER 10, MITOCHONDRIAL"/>
    <property type="match status" value="1"/>
</dbReference>
<dbReference type="Gene3D" id="3.40.50.300">
    <property type="entry name" value="P-loop containing nucleotide triphosphate hydrolases"/>
    <property type="match status" value="1"/>
</dbReference>
<evidence type="ECO:0000256" key="3">
    <source>
        <dbReference type="ARBA" id="ARBA00022741"/>
    </source>
</evidence>
<dbReference type="InterPro" id="IPR003593">
    <property type="entry name" value="AAA+_ATPase"/>
</dbReference>
<dbReference type="RefSeq" id="WP_331846358.1">
    <property type="nucleotide sequence ID" value="NZ_JAZHPZ010000004.1"/>
</dbReference>
<reference evidence="10 11" key="1">
    <citation type="submission" date="2024-02" db="EMBL/GenBank/DDBJ databases">
        <title>A nitrogen-fixing paenibacillus bacterium.</title>
        <authorList>
            <person name="Zhang W.L."/>
            <person name="Chen S.F."/>
        </authorList>
    </citation>
    <scope>NUCLEOTIDE SEQUENCE [LARGE SCALE GENOMIC DNA]</scope>
    <source>
        <strain evidence="10 11">M1</strain>
    </source>
</reference>
<dbReference type="InterPro" id="IPR027417">
    <property type="entry name" value="P-loop_NTPase"/>
</dbReference>
<feature type="domain" description="ABC transporter" evidence="8">
    <location>
        <begin position="341"/>
        <end position="574"/>
    </location>
</feature>
<dbReference type="Pfam" id="PF00005">
    <property type="entry name" value="ABC_tran"/>
    <property type="match status" value="1"/>
</dbReference>
<proteinExistence type="predicted"/>
<feature type="transmembrane region" description="Helical" evidence="7">
    <location>
        <begin position="244"/>
        <end position="263"/>
    </location>
</feature>
<dbReference type="Proteomes" id="UP001306950">
    <property type="component" value="Unassembled WGS sequence"/>
</dbReference>
<dbReference type="EMBL" id="JAZHPZ010000004">
    <property type="protein sequence ID" value="MEF2966123.1"/>
    <property type="molecule type" value="Genomic_DNA"/>
</dbReference>
<keyword evidence="11" id="KW-1185">Reference proteome</keyword>
<comment type="subcellular location">
    <subcellularLocation>
        <location evidence="1">Cell membrane</location>
        <topology evidence="1">Multi-pass membrane protein</topology>
    </subcellularLocation>
</comment>
<evidence type="ECO:0000256" key="7">
    <source>
        <dbReference type="SAM" id="Phobius"/>
    </source>
</evidence>
<evidence type="ECO:0000259" key="8">
    <source>
        <dbReference type="PROSITE" id="PS50893"/>
    </source>
</evidence>
<keyword evidence="3" id="KW-0547">Nucleotide-binding</keyword>
<feature type="transmembrane region" description="Helical" evidence="7">
    <location>
        <begin position="57"/>
        <end position="78"/>
    </location>
</feature>
<dbReference type="InterPro" id="IPR036640">
    <property type="entry name" value="ABC1_TM_sf"/>
</dbReference>
<protein>
    <submittedName>
        <fullName evidence="10">ABC transporter ATP-binding protein</fullName>
    </submittedName>
</protein>
<evidence type="ECO:0000313" key="11">
    <source>
        <dbReference type="Proteomes" id="UP001306950"/>
    </source>
</evidence>
<feature type="domain" description="ABC transmembrane type-1" evidence="9">
    <location>
        <begin position="23"/>
        <end position="304"/>
    </location>
</feature>
<dbReference type="PROSITE" id="PS50893">
    <property type="entry name" value="ABC_TRANSPORTER_2"/>
    <property type="match status" value="1"/>
</dbReference>
<dbReference type="InterPro" id="IPR011527">
    <property type="entry name" value="ABC1_TM_dom"/>
</dbReference>
<dbReference type="InterPro" id="IPR039421">
    <property type="entry name" value="Type_1_exporter"/>
</dbReference>
<dbReference type="GO" id="GO:0005524">
    <property type="term" value="F:ATP binding"/>
    <property type="evidence" value="ECO:0007669"/>
    <property type="project" value="UniProtKB-KW"/>
</dbReference>
<name>A0ABU7VS43_9BACL</name>
<dbReference type="PROSITE" id="PS00211">
    <property type="entry name" value="ABC_TRANSPORTER_1"/>
    <property type="match status" value="1"/>
</dbReference>
<comment type="caution">
    <text evidence="10">The sequence shown here is derived from an EMBL/GenBank/DDBJ whole genome shotgun (WGS) entry which is preliminary data.</text>
</comment>
<keyword evidence="6 7" id="KW-0472">Membrane</keyword>
<dbReference type="Pfam" id="PF00664">
    <property type="entry name" value="ABC_membrane"/>
    <property type="match status" value="1"/>
</dbReference>
<dbReference type="SMART" id="SM00382">
    <property type="entry name" value="AAA"/>
    <property type="match status" value="1"/>
</dbReference>
<dbReference type="SUPFAM" id="SSF90123">
    <property type="entry name" value="ABC transporter transmembrane region"/>
    <property type="match status" value="1"/>
</dbReference>
<dbReference type="InterPro" id="IPR003439">
    <property type="entry name" value="ABC_transporter-like_ATP-bd"/>
</dbReference>
<dbReference type="CDD" id="cd07346">
    <property type="entry name" value="ABC_6TM_exporters"/>
    <property type="match status" value="1"/>
</dbReference>
<evidence type="ECO:0000256" key="2">
    <source>
        <dbReference type="ARBA" id="ARBA00022692"/>
    </source>
</evidence>
<dbReference type="InterPro" id="IPR017871">
    <property type="entry name" value="ABC_transporter-like_CS"/>
</dbReference>
<evidence type="ECO:0000313" key="10">
    <source>
        <dbReference type="EMBL" id="MEF2966123.1"/>
    </source>
</evidence>
<evidence type="ECO:0000256" key="4">
    <source>
        <dbReference type="ARBA" id="ARBA00022840"/>
    </source>
</evidence>
<dbReference type="Gene3D" id="1.20.1560.10">
    <property type="entry name" value="ABC transporter type 1, transmembrane domain"/>
    <property type="match status" value="1"/>
</dbReference>
<sequence>MSVMRLYWRLQKYHPANRRRVGAVFLLAFLVMVLNLYQPVLISRFIDSVLVNGRQELVFPILSMYLGLAIAGMVLNILQQTLSRYLEIDHILGLRAVVLGHLRKTPMTEIEKNGHGKYLELMGNDISKVASFLILIFVEFITLVFQMLIAVGLIFFMDWRLGIIALISIPLTFALPRLLRSPLKSAAENVRSHNQDIGGYLVESISGSREIRAYGLEGWEKARNDRMYKGLIRSSTMEGMFRSVSGQSGMLIVSITVTILYGLGSTQVMNGAITVGMMVAAIQYIFMALQPIQAMNHLYGHMISSEISMTRLLEFLSSPVEAASSTQSREVPASEADEPVISARGLNVSYDGIGILKGVDFQVYEGQLAAFVGRSGSGKTTLFRTLLGFMPVESGELHVKRLPHREWSREMLAEHWGVVFQENFLFKGTLYENVALGRQGVGEEEVYRALCEADLKDYVDSLPNGLHTHLDNQGFQLSGGQRQRVAIARAIVKAPDFLVLDEPTSALDRHTEEQVMQSLHKAMRHKTTLISTHRLDMIMAADVIFVMENGRIIDRGTHQELLERCESYVLLVNKQLAEEREARDECLTGVAERV</sequence>
<feature type="transmembrane region" description="Helical" evidence="7">
    <location>
        <begin position="21"/>
        <end position="37"/>
    </location>
</feature>
<gene>
    <name evidence="10" type="ORF">V3851_09805</name>
</gene>
<evidence type="ECO:0000256" key="5">
    <source>
        <dbReference type="ARBA" id="ARBA00022989"/>
    </source>
</evidence>